<proteinExistence type="predicted"/>
<dbReference type="PANTHER" id="PTHR10773:SF19">
    <property type="match status" value="1"/>
</dbReference>
<name>A0A1J1IG61_9DIPT</name>
<organism evidence="1 2">
    <name type="scientific">Clunio marinus</name>
    <dbReference type="NCBI Taxonomy" id="568069"/>
    <lineage>
        <taxon>Eukaryota</taxon>
        <taxon>Metazoa</taxon>
        <taxon>Ecdysozoa</taxon>
        <taxon>Arthropoda</taxon>
        <taxon>Hexapoda</taxon>
        <taxon>Insecta</taxon>
        <taxon>Pterygota</taxon>
        <taxon>Neoptera</taxon>
        <taxon>Endopterygota</taxon>
        <taxon>Diptera</taxon>
        <taxon>Nematocera</taxon>
        <taxon>Chironomoidea</taxon>
        <taxon>Chironomidae</taxon>
        <taxon>Clunio</taxon>
    </lineage>
</organism>
<reference evidence="1 2" key="1">
    <citation type="submission" date="2015-04" db="EMBL/GenBank/DDBJ databases">
        <authorList>
            <person name="Syromyatnikov M.Y."/>
            <person name="Popov V.N."/>
        </authorList>
    </citation>
    <scope>NUCLEOTIDE SEQUENCE [LARGE SCALE GENOMIC DNA]</scope>
</reference>
<protein>
    <submittedName>
        <fullName evidence="1">CLUMA_CG011919, isoform A</fullName>
    </submittedName>
</protein>
<dbReference type="AlphaFoldDB" id="A0A1J1IG61"/>
<keyword evidence="2" id="KW-1185">Reference proteome</keyword>
<sequence>MSNQYQQTFTTTDGQNNVTYVTFVHPDDNQVLYCKEQLTPDGEEYYNEDIVEEALDESYIEEEPMDILDNIMIKRERSNSEHHEVTRKLVQVSGKPRGRRRMIPDQTRAIRKARANTNKPYVNAKGQEVKPKEFDDSFECTCPKKCTDPKKLPLKTRRQIFNMFWNIGSYEGRCAFLNSCVNELPKKRTYTKNKEMSRRKMTRKYFLKGVEVCKTTFTKTLMISNSRIDVSLQKMETENFNDERGKKKTANAFSDEKKEKVITHIKSNFVPDASLRGLWSNYQMSHSDDPVSESYYKRIFYENFNLKTKKIVKKKIKYDVETIE</sequence>
<dbReference type="Proteomes" id="UP000183832">
    <property type="component" value="Unassembled WGS sequence"/>
</dbReference>
<accession>A0A1J1IG61</accession>
<dbReference type="STRING" id="568069.A0A1J1IG61"/>
<dbReference type="PANTHER" id="PTHR10773">
    <property type="entry name" value="DNA-DIRECTED RNA POLYMERASES I, II, AND III SUBUNIT RPABC2"/>
    <property type="match status" value="1"/>
</dbReference>
<evidence type="ECO:0000313" key="2">
    <source>
        <dbReference type="Proteomes" id="UP000183832"/>
    </source>
</evidence>
<dbReference type="OrthoDB" id="7788303at2759"/>
<dbReference type="EMBL" id="CVRI01000048">
    <property type="protein sequence ID" value="CRK98754.1"/>
    <property type="molecule type" value="Genomic_DNA"/>
</dbReference>
<gene>
    <name evidence="1" type="ORF">CLUMA_CG011919</name>
</gene>
<evidence type="ECO:0000313" key="1">
    <source>
        <dbReference type="EMBL" id="CRK98754.1"/>
    </source>
</evidence>